<dbReference type="AlphaFoldDB" id="V5ELB1"/>
<organism evidence="2 3">
    <name type="scientific">Kalmanozyma brasiliensis (strain GHG001)</name>
    <name type="common">Yeast</name>
    <name type="synonym">Pseudozyma brasiliensis</name>
    <dbReference type="NCBI Taxonomy" id="1365824"/>
    <lineage>
        <taxon>Eukaryota</taxon>
        <taxon>Fungi</taxon>
        <taxon>Dikarya</taxon>
        <taxon>Basidiomycota</taxon>
        <taxon>Ustilaginomycotina</taxon>
        <taxon>Ustilaginomycetes</taxon>
        <taxon>Ustilaginales</taxon>
        <taxon>Ustilaginaceae</taxon>
        <taxon>Kalmanozyma</taxon>
    </lineage>
</organism>
<feature type="compositionally biased region" description="Polar residues" evidence="1">
    <location>
        <begin position="26"/>
        <end position="42"/>
    </location>
</feature>
<feature type="compositionally biased region" description="Low complexity" evidence="1">
    <location>
        <begin position="14"/>
        <end position="25"/>
    </location>
</feature>
<proteinExistence type="predicted"/>
<feature type="compositionally biased region" description="Low complexity" evidence="1">
    <location>
        <begin position="44"/>
        <end position="54"/>
    </location>
</feature>
<dbReference type="Pfam" id="PF11093">
    <property type="entry name" value="Mitochondr_Som1"/>
    <property type="match status" value="1"/>
</dbReference>
<accession>V5ELB1</accession>
<evidence type="ECO:0000256" key="1">
    <source>
        <dbReference type="SAM" id="MobiDB-lite"/>
    </source>
</evidence>
<sequence>MSALTLSVKSSLTSRGASRAFSRSALQRNASQPAPPSTSQNPHAARVAAASSSSSGGGDARSRLAKLQAQRLEELNRGKSGSSSGAGRPGNKPEQKWSNRTLIALATSVGACTYLMGTYHGYNAGKKHAEEELQAGAATPSGAPLEGEGGLPTSVPSGAGATVTGPRKGVQGSVEMGSLSSALSQLIPFGSMRSSILCEPEKSAPTQPNCRLAELTQYHCDLHTDRVVCQPIDRIFRILEIRSQFMML</sequence>
<reference evidence="3" key="1">
    <citation type="journal article" date="2013" name="Genome Announc.">
        <title>Draft genome sequence of Pseudozyma brasiliensis sp. nov. strain GHG001, a high producer of endo-1,4-xylanase isolated from an insect pest of sugarcane.</title>
        <authorList>
            <person name="Oliveira J.V.D.C."/>
            <person name="dos Santos R.A.C."/>
            <person name="Borges T.A."/>
            <person name="Riano-Pachon D.M."/>
            <person name="Goldman G.H."/>
        </authorList>
    </citation>
    <scope>NUCLEOTIDE SEQUENCE [LARGE SCALE GENOMIC DNA]</scope>
    <source>
        <strain evidence="3">GHG001</strain>
    </source>
</reference>
<feature type="region of interest" description="Disordered" evidence="1">
    <location>
        <begin position="133"/>
        <end position="167"/>
    </location>
</feature>
<dbReference type="OrthoDB" id="3983163at2759"/>
<dbReference type="GO" id="GO:0042720">
    <property type="term" value="C:mitochondrial inner membrane peptidase complex"/>
    <property type="evidence" value="ECO:0007669"/>
    <property type="project" value="InterPro"/>
</dbReference>
<evidence type="ECO:0000313" key="3">
    <source>
        <dbReference type="Proteomes" id="UP000019377"/>
    </source>
</evidence>
<dbReference type="InterPro" id="IPR024645">
    <property type="entry name" value="Mitochondr_Som1"/>
</dbReference>
<evidence type="ECO:0000313" key="2">
    <source>
        <dbReference type="EMBL" id="EST05830.1"/>
    </source>
</evidence>
<protein>
    <submittedName>
        <fullName evidence="2">Uncharacterized protein</fullName>
    </submittedName>
</protein>
<feature type="region of interest" description="Disordered" evidence="1">
    <location>
        <begin position="1"/>
        <end position="97"/>
    </location>
</feature>
<keyword evidence="3" id="KW-1185">Reference proteome</keyword>
<dbReference type="OMA" id="CTYLMGT"/>
<dbReference type="HOGENOM" id="CLU_082764_0_0_1"/>
<gene>
    <name evidence="2" type="ORF">PSEUBRA_SCAF4g04990</name>
</gene>
<dbReference type="eggNOG" id="ENOG502SDTS">
    <property type="taxonomic scope" value="Eukaryota"/>
</dbReference>
<dbReference type="Proteomes" id="UP000019377">
    <property type="component" value="Unassembled WGS sequence"/>
</dbReference>
<dbReference type="EMBL" id="KI545884">
    <property type="protein sequence ID" value="EST05830.1"/>
    <property type="molecule type" value="Genomic_DNA"/>
</dbReference>
<feature type="compositionally biased region" description="Polar residues" evidence="1">
    <location>
        <begin position="1"/>
        <end position="13"/>
    </location>
</feature>
<name>V5ELB1_KALBG</name>